<name>A0ABR4P7D9_9HELO</name>
<dbReference type="EMBL" id="JBFCZG010000008">
    <property type="protein sequence ID" value="KAL3419223.1"/>
    <property type="molecule type" value="Genomic_DNA"/>
</dbReference>
<protein>
    <submittedName>
        <fullName evidence="3">Pre-mRNA splicing factor CLF1</fullName>
    </submittedName>
</protein>
<keyword evidence="4" id="KW-1185">Reference proteome</keyword>
<dbReference type="InterPro" id="IPR015915">
    <property type="entry name" value="Kelch-typ_b-propeller"/>
</dbReference>
<keyword evidence="2" id="KW-0472">Membrane</keyword>
<dbReference type="SUPFAM" id="SSF117281">
    <property type="entry name" value="Kelch motif"/>
    <property type="match status" value="1"/>
</dbReference>
<feature type="compositionally biased region" description="Low complexity" evidence="1">
    <location>
        <begin position="734"/>
        <end position="743"/>
    </location>
</feature>
<evidence type="ECO:0000313" key="4">
    <source>
        <dbReference type="Proteomes" id="UP001629113"/>
    </source>
</evidence>
<reference evidence="3 4" key="1">
    <citation type="submission" date="2024-06" db="EMBL/GenBank/DDBJ databases">
        <title>Complete genome of Phlyctema vagabunda strain 19-DSS-EL-015.</title>
        <authorList>
            <person name="Fiorenzani C."/>
        </authorList>
    </citation>
    <scope>NUCLEOTIDE SEQUENCE [LARGE SCALE GENOMIC DNA]</scope>
    <source>
        <strain evidence="3 4">19-DSS-EL-015</strain>
    </source>
</reference>
<feature type="region of interest" description="Disordered" evidence="1">
    <location>
        <begin position="534"/>
        <end position="566"/>
    </location>
</feature>
<feature type="transmembrane region" description="Helical" evidence="2">
    <location>
        <begin position="384"/>
        <end position="406"/>
    </location>
</feature>
<dbReference type="Proteomes" id="UP001629113">
    <property type="component" value="Unassembled WGS sequence"/>
</dbReference>
<feature type="region of interest" description="Disordered" evidence="1">
    <location>
        <begin position="439"/>
        <end position="462"/>
    </location>
</feature>
<evidence type="ECO:0000256" key="1">
    <source>
        <dbReference type="SAM" id="MobiDB-lite"/>
    </source>
</evidence>
<organism evidence="3 4">
    <name type="scientific">Phlyctema vagabunda</name>
    <dbReference type="NCBI Taxonomy" id="108571"/>
    <lineage>
        <taxon>Eukaryota</taxon>
        <taxon>Fungi</taxon>
        <taxon>Dikarya</taxon>
        <taxon>Ascomycota</taxon>
        <taxon>Pezizomycotina</taxon>
        <taxon>Leotiomycetes</taxon>
        <taxon>Helotiales</taxon>
        <taxon>Dermateaceae</taxon>
        <taxon>Phlyctema</taxon>
    </lineage>
</organism>
<keyword evidence="2" id="KW-0812">Transmembrane</keyword>
<feature type="region of interest" description="Disordered" evidence="1">
    <location>
        <begin position="648"/>
        <end position="677"/>
    </location>
</feature>
<evidence type="ECO:0000313" key="3">
    <source>
        <dbReference type="EMBL" id="KAL3419223.1"/>
    </source>
</evidence>
<dbReference type="Gene3D" id="2.120.10.80">
    <property type="entry name" value="Kelch-type beta propeller"/>
    <property type="match status" value="1"/>
</dbReference>
<proteinExistence type="predicted"/>
<accession>A0ABR4P7D9</accession>
<gene>
    <name evidence="3" type="ORF">PVAG01_09445</name>
</gene>
<feature type="region of interest" description="Disordered" evidence="1">
    <location>
        <begin position="704"/>
        <end position="759"/>
    </location>
</feature>
<evidence type="ECO:0000256" key="2">
    <source>
        <dbReference type="SAM" id="Phobius"/>
    </source>
</evidence>
<sequence>MVLPAPIAPIVDACSVIFNNTLYSYSSNIFQCLPMEEGGIWSQLPMGEAVTGGVCVKSTPKNNTDAAALYIVGGTSANSTDYLGFQRFTFGTGEWESIKPSVPVTQNRLYHNAVYLNASDSILLYAGTQDGNMAASSQTFTIDAFEPFNVLAYQANAPPAINPLVMQWTNSKAVYIGGSEDNRKVMEFSPSRSWVDTNITLRDPISNISTVKSVVVNGNDGSRSLYTFDMTVAPNKVNRTLLIDASKNPIQDAAPIVARGLGGDISESDGELEKRGNLTASNWPAYNDSLAPMSTRTQYSIAMDQSKHVVISGGNTDDVLCIFKGRDNCWQNATAVLASKQVSTIQGGLGTPVETSPSTASSAAAASSSAASTEPAATPFPVKVLGAVLGSIAGVALILLAILLLFRWRRKQQQFGTHDGHSRGMNSHSYEKNDMDIGYSEKDMAPMPSPSRYGHRQKESQGSFSSMTMLLGRVGHNRGASKGMASIRSESSSQFNKNYKTAISNPIPQESYPVLAPPTLVAASLPPVATVEREEKTASVVQDRSIRRPRASGAGKRGSTRRSSGWNRYWSGGSALNILGFGSKRSTYDDGASDIDSQYTEDRRPSVITQHSAMPPPLRIPGQPEINRVASGSPRLATAPDQFAIREGVSGQIDHSDSRSSTSTYHDRHDAFSSGIPESFVEPYSGIGRPDWGTDRVPSDAYTNSVYGATLPRGTGSPFPQESRFVAPAPPPQQQQQQWRQPQTSSDMSWLNLGADSRI</sequence>
<comment type="caution">
    <text evidence="3">The sequence shown here is derived from an EMBL/GenBank/DDBJ whole genome shotgun (WGS) entry which is preliminary data.</text>
</comment>
<keyword evidence="2" id="KW-1133">Transmembrane helix</keyword>